<name>A0A1G5DDS4_9FIRM</name>
<keyword evidence="3" id="KW-0560">Oxidoreductase</keyword>
<feature type="domain" description="NADP-dependent oxidoreductase" evidence="7">
    <location>
        <begin position="19"/>
        <end position="271"/>
    </location>
</feature>
<comment type="similarity">
    <text evidence="1">Belongs to the aldo/keto reductase family.</text>
</comment>
<keyword evidence="9" id="KW-1185">Reference proteome</keyword>
<evidence type="ECO:0000256" key="2">
    <source>
        <dbReference type="ARBA" id="ARBA00022857"/>
    </source>
</evidence>
<dbReference type="PROSITE" id="PS00063">
    <property type="entry name" value="ALDOKETO_REDUCTASE_3"/>
    <property type="match status" value="1"/>
</dbReference>
<evidence type="ECO:0000259" key="7">
    <source>
        <dbReference type="Pfam" id="PF00248"/>
    </source>
</evidence>
<evidence type="ECO:0000256" key="1">
    <source>
        <dbReference type="ARBA" id="ARBA00007905"/>
    </source>
</evidence>
<dbReference type="PROSITE" id="PS00798">
    <property type="entry name" value="ALDOKETO_REDUCTASE_1"/>
    <property type="match status" value="1"/>
</dbReference>
<gene>
    <name evidence="8" type="ORF">SAMN02910451_01474</name>
</gene>
<dbReference type="RefSeq" id="WP_074462120.1">
    <property type="nucleotide sequence ID" value="NZ_FMUR01000008.1"/>
</dbReference>
<dbReference type="PIRSF" id="PIRSF000097">
    <property type="entry name" value="AKR"/>
    <property type="match status" value="1"/>
</dbReference>
<sequence>MMKQNDVYKLSNGVGIPCLGFGTWQTPEGDVAVESVKCAIDAGYRHIDTAQVYGNEEGVGKGIRRGIIDNGLVREDIFVTTKIWNDKHSYELTVSSFDESLKKLGLDYVDMLLIHWPNPAMFRDHWEEANAETWRAMEKFYETGKVRAIGISNFRQHHIDALLKTAKIKPMVNQIRLCPGATQDELVAYCREKGMILEAYSPLGTGKIFDVPEMKDLAEKYGKSIAQICIRFGLQMGYLPLPKSVTPSRIEENFKVFDFELEEADVKRIADLKGCVGYETDPDTAPF</sequence>
<dbReference type="InterPro" id="IPR036812">
    <property type="entry name" value="NAD(P)_OxRdtase_dom_sf"/>
</dbReference>
<dbReference type="Pfam" id="PF00248">
    <property type="entry name" value="Aldo_ket_red"/>
    <property type="match status" value="1"/>
</dbReference>
<keyword evidence="2" id="KW-0521">NADP</keyword>
<dbReference type="Proteomes" id="UP000183047">
    <property type="component" value="Unassembled WGS sequence"/>
</dbReference>
<evidence type="ECO:0000256" key="3">
    <source>
        <dbReference type="ARBA" id="ARBA00023002"/>
    </source>
</evidence>
<evidence type="ECO:0000313" key="9">
    <source>
        <dbReference type="Proteomes" id="UP000183047"/>
    </source>
</evidence>
<dbReference type="SUPFAM" id="SSF51430">
    <property type="entry name" value="NAD(P)-linked oxidoreductase"/>
    <property type="match status" value="1"/>
</dbReference>
<reference evidence="9" key="1">
    <citation type="submission" date="2016-10" db="EMBL/GenBank/DDBJ databases">
        <authorList>
            <person name="Varghese N."/>
            <person name="Submissions S."/>
        </authorList>
    </citation>
    <scope>NUCLEOTIDE SEQUENCE [LARGE SCALE GENOMIC DNA]</scope>
    <source>
        <strain evidence="9">XBD2006</strain>
    </source>
</reference>
<dbReference type="AlphaFoldDB" id="A0A1G5DDS4"/>
<dbReference type="CDD" id="cd19071">
    <property type="entry name" value="AKR_AKR1-5-like"/>
    <property type="match status" value="1"/>
</dbReference>
<dbReference type="Gene3D" id="3.20.20.100">
    <property type="entry name" value="NADP-dependent oxidoreductase domain"/>
    <property type="match status" value="1"/>
</dbReference>
<evidence type="ECO:0000256" key="5">
    <source>
        <dbReference type="PIRSR" id="PIRSR000097-2"/>
    </source>
</evidence>
<dbReference type="PRINTS" id="PR00069">
    <property type="entry name" value="ALDKETRDTASE"/>
</dbReference>
<organism evidence="8 9">
    <name type="scientific">Butyrivibrio hungatei</name>
    <dbReference type="NCBI Taxonomy" id="185008"/>
    <lineage>
        <taxon>Bacteria</taxon>
        <taxon>Bacillati</taxon>
        <taxon>Bacillota</taxon>
        <taxon>Clostridia</taxon>
        <taxon>Lachnospirales</taxon>
        <taxon>Lachnospiraceae</taxon>
        <taxon>Butyrivibrio</taxon>
    </lineage>
</organism>
<proteinExistence type="inferred from homology"/>
<dbReference type="PROSITE" id="PS00062">
    <property type="entry name" value="ALDOKETO_REDUCTASE_2"/>
    <property type="match status" value="1"/>
</dbReference>
<feature type="binding site" evidence="5">
    <location>
        <position position="115"/>
    </location>
    <ligand>
        <name>substrate</name>
    </ligand>
</feature>
<dbReference type="PANTHER" id="PTHR43827:SF3">
    <property type="entry name" value="NADP-DEPENDENT OXIDOREDUCTASE DOMAIN-CONTAINING PROTEIN"/>
    <property type="match status" value="1"/>
</dbReference>
<dbReference type="InterPro" id="IPR018170">
    <property type="entry name" value="Aldo/ket_reductase_CS"/>
</dbReference>
<evidence type="ECO:0000256" key="6">
    <source>
        <dbReference type="PIRSR" id="PIRSR000097-3"/>
    </source>
</evidence>
<protein>
    <submittedName>
        <fullName evidence="8">Aldo/keto reductase</fullName>
    </submittedName>
</protein>
<evidence type="ECO:0000256" key="4">
    <source>
        <dbReference type="PIRSR" id="PIRSR000097-1"/>
    </source>
</evidence>
<dbReference type="PANTHER" id="PTHR43827">
    <property type="entry name" value="2,5-DIKETO-D-GLUCONIC ACID REDUCTASE"/>
    <property type="match status" value="1"/>
</dbReference>
<dbReference type="InterPro" id="IPR020471">
    <property type="entry name" value="AKR"/>
</dbReference>
<dbReference type="InterPro" id="IPR023210">
    <property type="entry name" value="NADP_OxRdtase_dom"/>
</dbReference>
<evidence type="ECO:0000313" key="8">
    <source>
        <dbReference type="EMBL" id="SCY12855.1"/>
    </source>
</evidence>
<dbReference type="FunFam" id="3.20.20.100:FF:000015">
    <property type="entry name" value="Oxidoreductase, aldo/keto reductase family"/>
    <property type="match status" value="1"/>
</dbReference>
<feature type="active site" description="Proton donor" evidence="4">
    <location>
        <position position="53"/>
    </location>
</feature>
<dbReference type="GO" id="GO:0016616">
    <property type="term" value="F:oxidoreductase activity, acting on the CH-OH group of donors, NAD or NADP as acceptor"/>
    <property type="evidence" value="ECO:0007669"/>
    <property type="project" value="UniProtKB-ARBA"/>
</dbReference>
<accession>A0A1G5DDS4</accession>
<feature type="site" description="Lowers pKa of active site Tyr" evidence="6">
    <location>
        <position position="82"/>
    </location>
</feature>
<dbReference type="EMBL" id="FMUR01000008">
    <property type="protein sequence ID" value="SCY12855.1"/>
    <property type="molecule type" value="Genomic_DNA"/>
</dbReference>